<name>A0ACD4NJI5_9HYPH</name>
<evidence type="ECO:0000313" key="1">
    <source>
        <dbReference type="EMBL" id="WAJ27003.1"/>
    </source>
</evidence>
<dbReference type="EMBL" id="CP113520">
    <property type="protein sequence ID" value="WAJ27003.1"/>
    <property type="molecule type" value="Genomic_DNA"/>
</dbReference>
<proteinExistence type="predicted"/>
<sequence>MSDRFGKQILRKILPQRALEIGKRGMARGRLDRAERALRGAAEGPNWLDPSMIDALARRYPVTRGLEPASAPSPNREEARRTIRQCGEGARTVLEVGGGPGLVSWGIAETGRLATCIDILDEFHPGAVAAGVRPVVGDGCAMPFSDDEFDAAFSYNSFEHIHEPRAALMEMARVVRPGGRIHVAFAPIYNAPLGLHAFLEFGIPFIQHLFREDDIRPRVTSPDLWNLNHWPLARYRALWDDVEATGRLRRVAYSEERDFGGVELIAEFPSCFAKISRDIDEFIMSKLVVTFEVA</sequence>
<organism evidence="1 2">
    <name type="scientific">Antarcticirhabdus aurantiaca</name>
    <dbReference type="NCBI Taxonomy" id="2606717"/>
    <lineage>
        <taxon>Bacteria</taxon>
        <taxon>Pseudomonadati</taxon>
        <taxon>Pseudomonadota</taxon>
        <taxon>Alphaproteobacteria</taxon>
        <taxon>Hyphomicrobiales</taxon>
        <taxon>Aurantimonadaceae</taxon>
        <taxon>Antarcticirhabdus</taxon>
    </lineage>
</organism>
<evidence type="ECO:0000313" key="2">
    <source>
        <dbReference type="Proteomes" id="UP001163223"/>
    </source>
</evidence>
<reference evidence="1" key="1">
    <citation type="submission" date="2022-11" db="EMBL/GenBank/DDBJ databases">
        <title>beta-Carotene-producing bacterium, Jeongeuplla avenae sp. nov., alleviates the salt stress of Arabidopsis seedlings.</title>
        <authorList>
            <person name="Jiang L."/>
            <person name="Lee J."/>
        </authorList>
    </citation>
    <scope>NUCLEOTIDE SEQUENCE</scope>
    <source>
        <strain evidence="1">DY_R2A_6</strain>
    </source>
</reference>
<keyword evidence="1" id="KW-0808">Transferase</keyword>
<keyword evidence="1" id="KW-0489">Methyltransferase</keyword>
<protein>
    <submittedName>
        <fullName evidence="1">Class I SAM-dependent methyltransferase</fullName>
    </submittedName>
</protein>
<dbReference type="Proteomes" id="UP001163223">
    <property type="component" value="Chromosome"/>
</dbReference>
<keyword evidence="2" id="KW-1185">Reference proteome</keyword>
<gene>
    <name evidence="1" type="ORF">OXU80_19345</name>
</gene>
<accession>A0ACD4NJI5</accession>